<comment type="catalytic activity">
    <reaction evidence="9">
        <text>L-threonyl-[protein] + ATP = O-phospho-L-threonyl-[protein] + ADP + H(+)</text>
        <dbReference type="Rhea" id="RHEA:46608"/>
        <dbReference type="Rhea" id="RHEA-COMP:11060"/>
        <dbReference type="Rhea" id="RHEA-COMP:11605"/>
        <dbReference type="ChEBI" id="CHEBI:15378"/>
        <dbReference type="ChEBI" id="CHEBI:30013"/>
        <dbReference type="ChEBI" id="CHEBI:30616"/>
        <dbReference type="ChEBI" id="CHEBI:61977"/>
        <dbReference type="ChEBI" id="CHEBI:456216"/>
        <dbReference type="EC" id="2.7.12.1"/>
    </reaction>
</comment>
<dbReference type="PANTHER" id="PTHR24058:SF22">
    <property type="entry name" value="DUAL SPECIFICITY TYROSINE-PHOSPHORYLATION-REGULATED KINASE 4"/>
    <property type="match status" value="1"/>
</dbReference>
<evidence type="ECO:0000256" key="3">
    <source>
        <dbReference type="ARBA" id="ARBA00022527"/>
    </source>
</evidence>
<organism evidence="14 15">
    <name type="scientific">Daphnia galeata</name>
    <dbReference type="NCBI Taxonomy" id="27404"/>
    <lineage>
        <taxon>Eukaryota</taxon>
        <taxon>Metazoa</taxon>
        <taxon>Ecdysozoa</taxon>
        <taxon>Arthropoda</taxon>
        <taxon>Crustacea</taxon>
        <taxon>Branchiopoda</taxon>
        <taxon>Diplostraca</taxon>
        <taxon>Cladocera</taxon>
        <taxon>Anomopoda</taxon>
        <taxon>Daphniidae</taxon>
        <taxon>Daphnia</taxon>
    </lineage>
</organism>
<evidence type="ECO:0000256" key="7">
    <source>
        <dbReference type="ARBA" id="ARBA00022840"/>
    </source>
</evidence>
<evidence type="ECO:0000313" key="14">
    <source>
        <dbReference type="EMBL" id="CAH0098639.1"/>
    </source>
</evidence>
<evidence type="ECO:0000259" key="13">
    <source>
        <dbReference type="PROSITE" id="PS50011"/>
    </source>
</evidence>
<evidence type="ECO:0000256" key="8">
    <source>
        <dbReference type="ARBA" id="ARBA00049003"/>
    </source>
</evidence>
<feature type="binding site" evidence="11">
    <location>
        <position position="208"/>
    </location>
    <ligand>
        <name>ATP</name>
        <dbReference type="ChEBI" id="CHEBI:30616"/>
    </ligand>
</feature>
<comment type="similarity">
    <text evidence="1">Belongs to the protein kinase superfamily. CMGC Ser/Thr protein kinase family. MNB/DYRK subfamily.</text>
</comment>
<keyword evidence="4" id="KW-0808">Transferase</keyword>
<proteinExistence type="inferred from homology"/>
<dbReference type="EMBL" id="CAKKLH010000004">
    <property type="protein sequence ID" value="CAH0098639.1"/>
    <property type="molecule type" value="Genomic_DNA"/>
</dbReference>
<evidence type="ECO:0000256" key="10">
    <source>
        <dbReference type="ARBA" id="ARBA00051680"/>
    </source>
</evidence>
<keyword evidence="15" id="KW-1185">Reference proteome</keyword>
<reference evidence="14" key="1">
    <citation type="submission" date="2021-11" db="EMBL/GenBank/DDBJ databases">
        <authorList>
            <person name="Schell T."/>
        </authorList>
    </citation>
    <scope>NUCLEOTIDE SEQUENCE</scope>
    <source>
        <strain evidence="14">M5</strain>
    </source>
</reference>
<evidence type="ECO:0000313" key="15">
    <source>
        <dbReference type="Proteomes" id="UP000789390"/>
    </source>
</evidence>
<dbReference type="PROSITE" id="PS50011">
    <property type="entry name" value="PROTEIN_KINASE_DOM"/>
    <property type="match status" value="1"/>
</dbReference>
<feature type="compositionally biased region" description="Low complexity" evidence="12">
    <location>
        <begin position="69"/>
        <end position="88"/>
    </location>
</feature>
<evidence type="ECO:0000256" key="2">
    <source>
        <dbReference type="ARBA" id="ARBA00013203"/>
    </source>
</evidence>
<feature type="region of interest" description="Disordered" evidence="12">
    <location>
        <begin position="1"/>
        <end position="109"/>
    </location>
</feature>
<dbReference type="InterPro" id="IPR050494">
    <property type="entry name" value="Ser_Thr_dual-spec_kinase"/>
</dbReference>
<evidence type="ECO:0000256" key="4">
    <source>
        <dbReference type="ARBA" id="ARBA00022679"/>
    </source>
</evidence>
<comment type="catalytic activity">
    <reaction evidence="10">
        <text>L-tyrosyl-[protein] + ATP = O-phospho-L-tyrosyl-[protein] + ADP + H(+)</text>
        <dbReference type="Rhea" id="RHEA:10596"/>
        <dbReference type="Rhea" id="RHEA-COMP:10136"/>
        <dbReference type="Rhea" id="RHEA-COMP:20101"/>
        <dbReference type="ChEBI" id="CHEBI:15378"/>
        <dbReference type="ChEBI" id="CHEBI:30616"/>
        <dbReference type="ChEBI" id="CHEBI:46858"/>
        <dbReference type="ChEBI" id="CHEBI:61978"/>
        <dbReference type="ChEBI" id="CHEBI:456216"/>
        <dbReference type="EC" id="2.7.12.1"/>
    </reaction>
</comment>
<dbReference type="SUPFAM" id="SSF56112">
    <property type="entry name" value="Protein kinase-like (PK-like)"/>
    <property type="match status" value="1"/>
</dbReference>
<dbReference type="InterPro" id="IPR042521">
    <property type="entry name" value="DYRK"/>
</dbReference>
<keyword evidence="5 11" id="KW-0547">Nucleotide-binding</keyword>
<keyword evidence="3" id="KW-0723">Serine/threonine-protein kinase</keyword>
<evidence type="ECO:0000256" key="5">
    <source>
        <dbReference type="ARBA" id="ARBA00022741"/>
    </source>
</evidence>
<evidence type="ECO:0000256" key="6">
    <source>
        <dbReference type="ARBA" id="ARBA00022777"/>
    </source>
</evidence>
<comment type="caution">
    <text evidence="14">The sequence shown here is derived from an EMBL/GenBank/DDBJ whole genome shotgun (WGS) entry which is preliminary data.</text>
</comment>
<sequence>MAANLIGQRLPPVVGGGQMGKSSGLSPGLDGCKLGSSTTTESSSSGTTSSGDHHHLTGGNRPLLQLPLGSCSTGSTSTTSSSSSSGNGKRSGPTSSGVAGTTSDPNKRTCLTPAEALRLYGSRLTAYERLEIEHYPEIWFLGLDARKIHGEEGAPQNGGYDDENGSYHKVMHDHVAFRYEILEVIGKGSFGQVIRALDHKTGQQVAIKIIRNPAETSLKDLLYLSFLLIHWTMFVVIV</sequence>
<comment type="catalytic activity">
    <reaction evidence="8">
        <text>L-seryl-[protein] + ATP = O-phospho-L-seryl-[protein] + ADP + H(+)</text>
        <dbReference type="Rhea" id="RHEA:17989"/>
        <dbReference type="Rhea" id="RHEA-COMP:9863"/>
        <dbReference type="Rhea" id="RHEA-COMP:11604"/>
        <dbReference type="ChEBI" id="CHEBI:15378"/>
        <dbReference type="ChEBI" id="CHEBI:29999"/>
        <dbReference type="ChEBI" id="CHEBI:30616"/>
        <dbReference type="ChEBI" id="CHEBI:83421"/>
        <dbReference type="ChEBI" id="CHEBI:456216"/>
        <dbReference type="EC" id="2.7.12.1"/>
    </reaction>
</comment>
<accession>A0A8J2RGD7</accession>
<dbReference type="EC" id="2.7.12.1" evidence="2"/>
<evidence type="ECO:0000256" key="12">
    <source>
        <dbReference type="SAM" id="MobiDB-lite"/>
    </source>
</evidence>
<dbReference type="Gene3D" id="3.30.10.30">
    <property type="entry name" value="DYRK"/>
    <property type="match status" value="1"/>
</dbReference>
<dbReference type="GO" id="GO:0005856">
    <property type="term" value="C:cytoskeleton"/>
    <property type="evidence" value="ECO:0007669"/>
    <property type="project" value="TreeGrafter"/>
</dbReference>
<evidence type="ECO:0000256" key="11">
    <source>
        <dbReference type="PROSITE-ProRule" id="PRU10141"/>
    </source>
</evidence>
<dbReference type="Proteomes" id="UP000789390">
    <property type="component" value="Unassembled WGS sequence"/>
</dbReference>
<dbReference type="GO" id="GO:0004712">
    <property type="term" value="F:protein serine/threonine/tyrosine kinase activity"/>
    <property type="evidence" value="ECO:0007669"/>
    <property type="project" value="UniProtKB-EC"/>
</dbReference>
<keyword evidence="6" id="KW-0418">Kinase</keyword>
<dbReference type="GO" id="GO:0005524">
    <property type="term" value="F:ATP binding"/>
    <property type="evidence" value="ECO:0007669"/>
    <property type="project" value="UniProtKB-UniRule"/>
</dbReference>
<keyword evidence="7 11" id="KW-0067">ATP-binding</keyword>
<dbReference type="GO" id="GO:0005634">
    <property type="term" value="C:nucleus"/>
    <property type="evidence" value="ECO:0007669"/>
    <property type="project" value="TreeGrafter"/>
</dbReference>
<evidence type="ECO:0000256" key="9">
    <source>
        <dbReference type="ARBA" id="ARBA00049308"/>
    </source>
</evidence>
<feature type="domain" description="Protein kinase" evidence="13">
    <location>
        <begin position="179"/>
        <end position="238"/>
    </location>
</feature>
<dbReference type="InterPro" id="IPR011009">
    <property type="entry name" value="Kinase-like_dom_sf"/>
</dbReference>
<dbReference type="OrthoDB" id="9332038at2759"/>
<protein>
    <recommendedName>
        <fullName evidence="2">dual-specificity kinase</fullName>
        <ecNumber evidence="2">2.7.12.1</ecNumber>
    </recommendedName>
</protein>
<feature type="compositionally biased region" description="Low complexity" evidence="12">
    <location>
        <begin position="35"/>
        <end position="50"/>
    </location>
</feature>
<dbReference type="Gene3D" id="3.30.200.20">
    <property type="entry name" value="Phosphorylase Kinase, domain 1"/>
    <property type="match status" value="1"/>
</dbReference>
<dbReference type="AlphaFoldDB" id="A0A8J2RGD7"/>
<name>A0A8J2RGD7_9CRUS</name>
<dbReference type="GO" id="GO:0005737">
    <property type="term" value="C:cytoplasm"/>
    <property type="evidence" value="ECO:0007669"/>
    <property type="project" value="TreeGrafter"/>
</dbReference>
<feature type="compositionally biased region" description="Polar residues" evidence="12">
    <location>
        <begin position="92"/>
        <end position="104"/>
    </location>
</feature>
<gene>
    <name evidence="14" type="ORF">DGAL_LOCUS725</name>
</gene>
<dbReference type="GO" id="GO:0004674">
    <property type="term" value="F:protein serine/threonine kinase activity"/>
    <property type="evidence" value="ECO:0007669"/>
    <property type="project" value="UniProtKB-KW"/>
</dbReference>
<dbReference type="PANTHER" id="PTHR24058">
    <property type="entry name" value="DUAL SPECIFICITY PROTEIN KINASE"/>
    <property type="match status" value="1"/>
</dbReference>
<dbReference type="InterPro" id="IPR000719">
    <property type="entry name" value="Prot_kinase_dom"/>
</dbReference>
<dbReference type="PROSITE" id="PS00107">
    <property type="entry name" value="PROTEIN_KINASE_ATP"/>
    <property type="match status" value="1"/>
</dbReference>
<evidence type="ECO:0000256" key="1">
    <source>
        <dbReference type="ARBA" id="ARBA00008867"/>
    </source>
</evidence>
<dbReference type="InterPro" id="IPR017441">
    <property type="entry name" value="Protein_kinase_ATP_BS"/>
</dbReference>